<evidence type="ECO:0000256" key="1">
    <source>
        <dbReference type="SAM" id="MobiDB-lite"/>
    </source>
</evidence>
<evidence type="ECO:0000313" key="2">
    <source>
        <dbReference type="EMBL" id="CAE4624417.1"/>
    </source>
</evidence>
<organism evidence="2">
    <name type="scientific">Alexandrium monilatum</name>
    <dbReference type="NCBI Taxonomy" id="311494"/>
    <lineage>
        <taxon>Eukaryota</taxon>
        <taxon>Sar</taxon>
        <taxon>Alveolata</taxon>
        <taxon>Dinophyceae</taxon>
        <taxon>Gonyaulacales</taxon>
        <taxon>Pyrocystaceae</taxon>
        <taxon>Alexandrium</taxon>
    </lineage>
</organism>
<feature type="region of interest" description="Disordered" evidence="1">
    <location>
        <begin position="194"/>
        <end position="214"/>
    </location>
</feature>
<accession>A0A7S4VWX5</accession>
<proteinExistence type="predicted"/>
<dbReference type="AlphaFoldDB" id="A0A7S4VWX5"/>
<gene>
    <name evidence="2" type="ORF">AMON00008_LOCUS40193</name>
</gene>
<name>A0A7S4VWX5_9DINO</name>
<protein>
    <submittedName>
        <fullName evidence="2">Uncharacterized protein</fullName>
    </submittedName>
</protein>
<dbReference type="EMBL" id="HBNR01057129">
    <property type="protein sequence ID" value="CAE4624417.1"/>
    <property type="molecule type" value="Transcribed_RNA"/>
</dbReference>
<sequence>MHPVLQGILRCDRGSTARAPPSAENTPVLHRMFSRLDADAWRPTMDVMLPSSSSAQEDPCQDPVGLWNDLRSATDDVAESNLKLHQFLLVSDGLPITAMSGVDASMVAALRCCLGTLRDQLALVDERLRSLCGKCNAWYARQHKSAAFLNWQANYDSVRGEVDEIHAAVASASSRILQALNFLHARSSSANARESRKRAWPISSTSRAARLKQD</sequence>
<reference evidence="2" key="1">
    <citation type="submission" date="2021-01" db="EMBL/GenBank/DDBJ databases">
        <authorList>
            <person name="Corre E."/>
            <person name="Pelletier E."/>
            <person name="Niang G."/>
            <person name="Scheremetjew M."/>
            <person name="Finn R."/>
            <person name="Kale V."/>
            <person name="Holt S."/>
            <person name="Cochrane G."/>
            <person name="Meng A."/>
            <person name="Brown T."/>
            <person name="Cohen L."/>
        </authorList>
    </citation>
    <scope>NUCLEOTIDE SEQUENCE</scope>
    <source>
        <strain evidence="2">CCMP3105</strain>
    </source>
</reference>